<gene>
    <name evidence="1" type="ORF">RCOM_1645460</name>
</gene>
<evidence type="ECO:0000313" key="2">
    <source>
        <dbReference type="Proteomes" id="UP000008311"/>
    </source>
</evidence>
<organism evidence="1 2">
    <name type="scientific">Ricinus communis</name>
    <name type="common">Castor bean</name>
    <dbReference type="NCBI Taxonomy" id="3988"/>
    <lineage>
        <taxon>Eukaryota</taxon>
        <taxon>Viridiplantae</taxon>
        <taxon>Streptophyta</taxon>
        <taxon>Embryophyta</taxon>
        <taxon>Tracheophyta</taxon>
        <taxon>Spermatophyta</taxon>
        <taxon>Magnoliopsida</taxon>
        <taxon>eudicotyledons</taxon>
        <taxon>Gunneridae</taxon>
        <taxon>Pentapetalae</taxon>
        <taxon>rosids</taxon>
        <taxon>fabids</taxon>
        <taxon>Malpighiales</taxon>
        <taxon>Euphorbiaceae</taxon>
        <taxon>Acalyphoideae</taxon>
        <taxon>Acalypheae</taxon>
        <taxon>Ricinus</taxon>
    </lineage>
</organism>
<proteinExistence type="predicted"/>
<dbReference type="AlphaFoldDB" id="B9RRL3"/>
<dbReference type="Proteomes" id="UP000008311">
    <property type="component" value="Unassembled WGS sequence"/>
</dbReference>
<keyword evidence="2" id="KW-1185">Reference proteome</keyword>
<dbReference type="InParanoid" id="B9RRL3"/>
<protein>
    <submittedName>
        <fullName evidence="1">Uncharacterized protein</fullName>
    </submittedName>
</protein>
<sequence>MTGYGLRLLKIDPARRSGIGILDLIPWCIRDSMHKLAPSTVTGCASRGPRVRDQIGFERRCGVFGLIGPLSSFRGSVLLPLGIGAAQLGARDRDRTSFGGSIFMTEQAKRMTPDGGRQYID</sequence>
<reference evidence="2" key="1">
    <citation type="journal article" date="2010" name="Nat. Biotechnol.">
        <title>Draft genome sequence of the oilseed species Ricinus communis.</title>
        <authorList>
            <person name="Chan A.P."/>
            <person name="Crabtree J."/>
            <person name="Zhao Q."/>
            <person name="Lorenzi H."/>
            <person name="Orvis J."/>
            <person name="Puiu D."/>
            <person name="Melake-Berhan A."/>
            <person name="Jones K.M."/>
            <person name="Redman J."/>
            <person name="Chen G."/>
            <person name="Cahoon E.B."/>
            <person name="Gedil M."/>
            <person name="Stanke M."/>
            <person name="Haas B.J."/>
            <person name="Wortman J.R."/>
            <person name="Fraser-Liggett C.M."/>
            <person name="Ravel J."/>
            <person name="Rabinowicz P.D."/>
        </authorList>
    </citation>
    <scope>NUCLEOTIDE SEQUENCE [LARGE SCALE GENOMIC DNA]</scope>
    <source>
        <strain evidence="2">cv. Hale</strain>
    </source>
</reference>
<name>B9RRL3_RICCO</name>
<dbReference type="EMBL" id="EQ973805">
    <property type="protein sequence ID" value="EEF45999.1"/>
    <property type="molecule type" value="Genomic_DNA"/>
</dbReference>
<accession>B9RRL3</accession>
<evidence type="ECO:0000313" key="1">
    <source>
        <dbReference type="EMBL" id="EEF45999.1"/>
    </source>
</evidence>